<proteinExistence type="predicted"/>
<evidence type="ECO:0000259" key="1">
    <source>
        <dbReference type="PROSITE" id="PS50404"/>
    </source>
</evidence>
<dbReference type="Proteomes" id="UP000278398">
    <property type="component" value="Unassembled WGS sequence"/>
</dbReference>
<feature type="domain" description="GST N-terminal" evidence="1">
    <location>
        <begin position="1"/>
        <end position="78"/>
    </location>
</feature>
<dbReference type="Pfam" id="PF13417">
    <property type="entry name" value="GST_N_3"/>
    <property type="match status" value="1"/>
</dbReference>
<dbReference type="OrthoDB" id="9782992at2"/>
<organism evidence="2 3">
    <name type="scientific">Aquibium carbonis</name>
    <dbReference type="NCBI Taxonomy" id="2495581"/>
    <lineage>
        <taxon>Bacteria</taxon>
        <taxon>Pseudomonadati</taxon>
        <taxon>Pseudomonadota</taxon>
        <taxon>Alphaproteobacteria</taxon>
        <taxon>Hyphomicrobiales</taxon>
        <taxon>Phyllobacteriaceae</taxon>
        <taxon>Aquibium</taxon>
    </lineage>
</organism>
<dbReference type="Gene3D" id="3.40.30.10">
    <property type="entry name" value="Glutaredoxin"/>
    <property type="match status" value="1"/>
</dbReference>
<comment type="caution">
    <text evidence="2">The sequence shown here is derived from an EMBL/GenBank/DDBJ whole genome shotgun (WGS) entry which is preliminary data.</text>
</comment>
<dbReference type="SUPFAM" id="SSF47616">
    <property type="entry name" value="GST C-terminal domain-like"/>
    <property type="match status" value="1"/>
</dbReference>
<dbReference type="GO" id="GO:0016740">
    <property type="term" value="F:transferase activity"/>
    <property type="evidence" value="ECO:0007669"/>
    <property type="project" value="UniProtKB-KW"/>
</dbReference>
<dbReference type="GO" id="GO:0005737">
    <property type="term" value="C:cytoplasm"/>
    <property type="evidence" value="ECO:0007669"/>
    <property type="project" value="TreeGrafter"/>
</dbReference>
<dbReference type="InterPro" id="IPR036249">
    <property type="entry name" value="Thioredoxin-like_sf"/>
</dbReference>
<sequence length="215" mass="23493">MLTIYAIPPSLYCAKLRIVLRHKNLDWRELPPPGGYGSAAYKQIVASGNLPAMLDGDLLIADSEAIAEYLEERYPEPPLLPQAVADRARMRERGRFHDTRLEPALRALFGSIGPDVRDAALNARQSAILSERLGQLGRMLQAGPDLGFGLGDCGYPITFAWIDALTPPLSLAIAWPEGVAAYRARIEVEPAVAAELDSYRPILRGWVDRTTGSSA</sequence>
<dbReference type="CDD" id="cd00570">
    <property type="entry name" value="GST_N_family"/>
    <property type="match status" value="1"/>
</dbReference>
<gene>
    <name evidence="2" type="ORF">EJC49_08400</name>
</gene>
<dbReference type="SUPFAM" id="SSF52833">
    <property type="entry name" value="Thioredoxin-like"/>
    <property type="match status" value="1"/>
</dbReference>
<dbReference type="Gene3D" id="1.20.1050.10">
    <property type="match status" value="1"/>
</dbReference>
<dbReference type="PANTHER" id="PTHR43968:SF6">
    <property type="entry name" value="GLUTATHIONE S-TRANSFERASE OMEGA"/>
    <property type="match status" value="1"/>
</dbReference>
<dbReference type="PANTHER" id="PTHR43968">
    <property type="match status" value="1"/>
</dbReference>
<protein>
    <submittedName>
        <fullName evidence="2">Glutathione S-transferase family protein</fullName>
    </submittedName>
</protein>
<dbReference type="EMBL" id="RWKW01000030">
    <property type="protein sequence ID" value="RST86926.1"/>
    <property type="molecule type" value="Genomic_DNA"/>
</dbReference>
<dbReference type="InterPro" id="IPR004045">
    <property type="entry name" value="Glutathione_S-Trfase_N"/>
</dbReference>
<dbReference type="PROSITE" id="PS50404">
    <property type="entry name" value="GST_NTER"/>
    <property type="match status" value="1"/>
</dbReference>
<dbReference type="RefSeq" id="WP_126699200.1">
    <property type="nucleotide sequence ID" value="NZ_RWKW01000030.1"/>
</dbReference>
<dbReference type="InterPro" id="IPR050983">
    <property type="entry name" value="GST_Omega/HSP26"/>
</dbReference>
<accession>A0A429YZP2</accession>
<keyword evidence="3" id="KW-1185">Reference proteome</keyword>
<keyword evidence="2" id="KW-0808">Transferase</keyword>
<reference evidence="2 3" key="1">
    <citation type="submission" date="2018-12" db="EMBL/GenBank/DDBJ databases">
        <title>Mesorhizobium carbonis sp. nov., isolated from coal mine water.</title>
        <authorList>
            <person name="Xin W."/>
            <person name="Xu Z."/>
            <person name="Xiang F."/>
            <person name="Zhang J."/>
            <person name="Xi L."/>
            <person name="Liu J."/>
        </authorList>
    </citation>
    <scope>NUCLEOTIDE SEQUENCE [LARGE SCALE GENOMIC DNA]</scope>
    <source>
        <strain evidence="2 3">B2.3</strain>
    </source>
</reference>
<name>A0A429YZP2_9HYPH</name>
<dbReference type="InterPro" id="IPR036282">
    <property type="entry name" value="Glutathione-S-Trfase_C_sf"/>
</dbReference>
<evidence type="ECO:0000313" key="3">
    <source>
        <dbReference type="Proteomes" id="UP000278398"/>
    </source>
</evidence>
<dbReference type="AlphaFoldDB" id="A0A429YZP2"/>
<evidence type="ECO:0000313" key="2">
    <source>
        <dbReference type="EMBL" id="RST86926.1"/>
    </source>
</evidence>